<dbReference type="Gene3D" id="2.40.10.10">
    <property type="entry name" value="Trypsin-like serine proteases"/>
    <property type="match status" value="2"/>
</dbReference>
<organism evidence="11 12">
    <name type="scientific">Trachymyrmex cornetzi</name>
    <dbReference type="NCBI Taxonomy" id="471704"/>
    <lineage>
        <taxon>Eukaryota</taxon>
        <taxon>Metazoa</taxon>
        <taxon>Ecdysozoa</taxon>
        <taxon>Arthropoda</taxon>
        <taxon>Hexapoda</taxon>
        <taxon>Insecta</taxon>
        <taxon>Pterygota</taxon>
        <taxon>Neoptera</taxon>
        <taxon>Endopterygota</taxon>
        <taxon>Hymenoptera</taxon>
        <taxon>Apocrita</taxon>
        <taxon>Aculeata</taxon>
        <taxon>Formicoidea</taxon>
        <taxon>Formicidae</taxon>
        <taxon>Myrmicinae</taxon>
        <taxon>Trachymyrmex</taxon>
    </lineage>
</organism>
<keyword evidence="7" id="KW-1015">Disulfide bond</keyword>
<accession>A0A195DI59</accession>
<keyword evidence="4" id="KW-0645">Protease</keyword>
<evidence type="ECO:0000256" key="1">
    <source>
        <dbReference type="ARBA" id="ARBA00004239"/>
    </source>
</evidence>
<dbReference type="GO" id="GO:0004252">
    <property type="term" value="F:serine-type endopeptidase activity"/>
    <property type="evidence" value="ECO:0007669"/>
    <property type="project" value="UniProtKB-EC"/>
</dbReference>
<dbReference type="PANTHER" id="PTHR24276:SF98">
    <property type="entry name" value="FI18310P1-RELATED"/>
    <property type="match status" value="1"/>
</dbReference>
<evidence type="ECO:0000313" key="11">
    <source>
        <dbReference type="EMBL" id="KYN12580.1"/>
    </source>
</evidence>
<dbReference type="EMBL" id="KQ980824">
    <property type="protein sequence ID" value="KYN12580.1"/>
    <property type="molecule type" value="Genomic_DNA"/>
</dbReference>
<dbReference type="FunFam" id="2.40.10.10:FF:000047">
    <property type="entry name" value="Trypsin eta"/>
    <property type="match status" value="1"/>
</dbReference>
<evidence type="ECO:0000313" key="12">
    <source>
        <dbReference type="Proteomes" id="UP000078492"/>
    </source>
</evidence>
<evidence type="ECO:0000256" key="9">
    <source>
        <dbReference type="SAM" id="SignalP"/>
    </source>
</evidence>
<dbReference type="Proteomes" id="UP000078492">
    <property type="component" value="Unassembled WGS sequence"/>
</dbReference>
<evidence type="ECO:0000256" key="3">
    <source>
        <dbReference type="ARBA" id="ARBA00022525"/>
    </source>
</evidence>
<dbReference type="InterPro" id="IPR001254">
    <property type="entry name" value="Trypsin_dom"/>
</dbReference>
<feature type="signal peptide" evidence="9">
    <location>
        <begin position="1"/>
        <end position="18"/>
    </location>
</feature>
<gene>
    <name evidence="11" type="ORF">ALC57_15307</name>
</gene>
<evidence type="ECO:0000256" key="7">
    <source>
        <dbReference type="ARBA" id="ARBA00023157"/>
    </source>
</evidence>
<keyword evidence="12" id="KW-1185">Reference proteome</keyword>
<dbReference type="GO" id="GO:0005576">
    <property type="term" value="C:extracellular region"/>
    <property type="evidence" value="ECO:0007669"/>
    <property type="project" value="UniProtKB-SubCell"/>
</dbReference>
<feature type="domain" description="Peptidase S1" evidence="10">
    <location>
        <begin position="22"/>
        <end position="243"/>
    </location>
</feature>
<dbReference type="InterPro" id="IPR009003">
    <property type="entry name" value="Peptidase_S1_PA"/>
</dbReference>
<keyword evidence="5" id="KW-0378">Hydrolase</keyword>
<sequence>MSALVCLVLIALVYGTEGAPYIIGGKNAKIGEFPYQVSLKYNGSHRCGGSIIDKYNILTAANCVNDLENSVDNLKVHAGTNWLDLRGAVYDVESVSVNSKYDDHLLINDVALVHLKHSIMYSTLVKPIKLTTSNKGFEGKPCTLTGWGTTSVDGSNSNNLQKIELIVYPQKACKRLESKVRNSHICTLTKEGEGACYGDSGGPLVANGAQIGILSFGTPCAFGYPDVYTRVSSFVTWINEHLKK</sequence>
<dbReference type="Pfam" id="PF00089">
    <property type="entry name" value="Trypsin"/>
    <property type="match status" value="1"/>
</dbReference>
<evidence type="ECO:0000256" key="4">
    <source>
        <dbReference type="ARBA" id="ARBA00022670"/>
    </source>
</evidence>
<dbReference type="SUPFAM" id="SSF50494">
    <property type="entry name" value="Trypsin-like serine proteases"/>
    <property type="match status" value="1"/>
</dbReference>
<dbReference type="KEGG" id="tcz:108767302"/>
<evidence type="ECO:0000256" key="6">
    <source>
        <dbReference type="ARBA" id="ARBA00022825"/>
    </source>
</evidence>
<dbReference type="InterPro" id="IPR050430">
    <property type="entry name" value="Peptidase_S1"/>
</dbReference>
<dbReference type="PROSITE" id="PS50240">
    <property type="entry name" value="TRYPSIN_DOM"/>
    <property type="match status" value="1"/>
</dbReference>
<evidence type="ECO:0000256" key="5">
    <source>
        <dbReference type="ARBA" id="ARBA00022801"/>
    </source>
</evidence>
<evidence type="ECO:0000256" key="8">
    <source>
        <dbReference type="ARBA" id="ARBA00044036"/>
    </source>
</evidence>
<dbReference type="PANTHER" id="PTHR24276">
    <property type="entry name" value="POLYSERASE-RELATED"/>
    <property type="match status" value="1"/>
</dbReference>
<evidence type="ECO:0000259" key="10">
    <source>
        <dbReference type="PROSITE" id="PS50240"/>
    </source>
</evidence>
<evidence type="ECO:0000256" key="2">
    <source>
        <dbReference type="ARBA" id="ARBA00007664"/>
    </source>
</evidence>
<name>A0A195DI59_9HYME</name>
<dbReference type="EC" id="3.4.21.1" evidence="8"/>
<keyword evidence="9" id="KW-0732">Signal</keyword>
<dbReference type="SMART" id="SM00020">
    <property type="entry name" value="Tryp_SPc"/>
    <property type="match status" value="1"/>
</dbReference>
<reference evidence="11 12" key="1">
    <citation type="submission" date="2015-09" db="EMBL/GenBank/DDBJ databases">
        <title>Trachymyrmex cornetzi WGS genome.</title>
        <authorList>
            <person name="Nygaard S."/>
            <person name="Hu H."/>
            <person name="Boomsma J."/>
            <person name="Zhang G."/>
        </authorList>
    </citation>
    <scope>NUCLEOTIDE SEQUENCE [LARGE SCALE GENOMIC DNA]</scope>
    <source>
        <strain evidence="11">Tcor2-1</strain>
        <tissue evidence="11">Whole body</tissue>
    </source>
</reference>
<comment type="subcellular location">
    <subcellularLocation>
        <location evidence="1">Secreted</location>
        <location evidence="1">Extracellular space</location>
    </subcellularLocation>
</comment>
<proteinExistence type="inferred from homology"/>
<dbReference type="InterPro" id="IPR043504">
    <property type="entry name" value="Peptidase_S1_PA_chymotrypsin"/>
</dbReference>
<dbReference type="InterPro" id="IPR001314">
    <property type="entry name" value="Peptidase_S1A"/>
</dbReference>
<dbReference type="PROSITE" id="PS00135">
    <property type="entry name" value="TRYPSIN_SER"/>
    <property type="match status" value="1"/>
</dbReference>
<keyword evidence="3" id="KW-0964">Secreted</keyword>
<feature type="chain" id="PRO_5008270421" description="chymotrypsin" evidence="9">
    <location>
        <begin position="19"/>
        <end position="244"/>
    </location>
</feature>
<dbReference type="InterPro" id="IPR033116">
    <property type="entry name" value="TRYPSIN_SER"/>
</dbReference>
<dbReference type="CDD" id="cd00190">
    <property type="entry name" value="Tryp_SPc"/>
    <property type="match status" value="1"/>
</dbReference>
<dbReference type="AlphaFoldDB" id="A0A195DI59"/>
<comment type="similarity">
    <text evidence="2">Belongs to the peptidase S1 family.</text>
</comment>
<keyword evidence="6" id="KW-0720">Serine protease</keyword>
<dbReference type="PRINTS" id="PR00722">
    <property type="entry name" value="CHYMOTRYPSIN"/>
</dbReference>
<dbReference type="STRING" id="471704.A0A195DI59"/>
<dbReference type="GO" id="GO:0016485">
    <property type="term" value="P:protein processing"/>
    <property type="evidence" value="ECO:0007669"/>
    <property type="project" value="UniProtKB-ARBA"/>
</dbReference>
<protein>
    <recommendedName>
        <fullName evidence="8">chymotrypsin</fullName>
        <ecNumber evidence="8">3.4.21.1</ecNumber>
    </recommendedName>
</protein>
<dbReference type="OrthoDB" id="8030239at2759"/>